<dbReference type="InterPro" id="IPR013083">
    <property type="entry name" value="Znf_RING/FYVE/PHD"/>
</dbReference>
<protein>
    <recommendedName>
        <fullName evidence="3">RING-type domain-containing protein</fullName>
    </recommendedName>
</protein>
<evidence type="ECO:0000313" key="4">
    <source>
        <dbReference type="EMBL" id="GAA5811747.1"/>
    </source>
</evidence>
<gene>
    <name evidence="4" type="ORF">MFLAVUS_005190</name>
</gene>
<dbReference type="EMBL" id="BAABUK010000011">
    <property type="protein sequence ID" value="GAA5811747.1"/>
    <property type="molecule type" value="Genomic_DNA"/>
</dbReference>
<feature type="coiled-coil region" evidence="2">
    <location>
        <begin position="325"/>
        <end position="451"/>
    </location>
</feature>
<dbReference type="Pfam" id="PF13639">
    <property type="entry name" value="zf-RING_2"/>
    <property type="match status" value="1"/>
</dbReference>
<dbReference type="InterPro" id="IPR001841">
    <property type="entry name" value="Znf_RING"/>
</dbReference>
<sequence>MTLSCPICLDKIKESEAAALSCGHVFDRKCIRECLISRRVCPICNAAYNDRCGVISLFLNTDDETDTLILDLQQELVVRSTFITSLRKTMCEEIKKYKDTIIEQDNRSIQLISQLYDKEKEFNTLQNSFNIVRMEVNSKQVALNTAKENSAQLKSERDEKAKTISALEGKLRELSQNSCDLDKYKESKTKYQALLNKFEKAVDEKVFAKMAMESLQEKVTTLERANTKNVASNELVDQNEKLKQEIELLKSKTEDKTKYNKLLDSFERLVNEKTATAHQHQKSIEKYEKLLQEQGDVSQIKKEFEDCQLELTAINLNLSTTLSKNKELTEQNKKTKEVEVKLRKEMKTLKQEGANMKIGNAKLIAQKNKAYSDLEKLRKKSGIKTENVATSVANLGVSSAENTTDLEKELAEAKTVRNRLLRKTDGLTIRNNELQAQVIKLKLNIEDLKSDKTGSEVLSKDKLKELKHHCAQLTTIANLIME</sequence>
<organism evidence="4 5">
    <name type="scientific">Mucor flavus</name>
    <dbReference type="NCBI Taxonomy" id="439312"/>
    <lineage>
        <taxon>Eukaryota</taxon>
        <taxon>Fungi</taxon>
        <taxon>Fungi incertae sedis</taxon>
        <taxon>Mucoromycota</taxon>
        <taxon>Mucoromycotina</taxon>
        <taxon>Mucoromycetes</taxon>
        <taxon>Mucorales</taxon>
        <taxon>Mucorineae</taxon>
        <taxon>Mucoraceae</taxon>
        <taxon>Mucor</taxon>
    </lineage>
</organism>
<proteinExistence type="predicted"/>
<feature type="domain" description="RING-type" evidence="3">
    <location>
        <begin position="5"/>
        <end position="45"/>
    </location>
</feature>
<keyword evidence="1" id="KW-0863">Zinc-finger</keyword>
<comment type="caution">
    <text evidence="4">The sequence shown here is derived from an EMBL/GenBank/DDBJ whole genome shotgun (WGS) entry which is preliminary data.</text>
</comment>
<evidence type="ECO:0000259" key="3">
    <source>
        <dbReference type="PROSITE" id="PS50089"/>
    </source>
</evidence>
<keyword evidence="2" id="KW-0175">Coiled coil</keyword>
<dbReference type="PROSITE" id="PS50089">
    <property type="entry name" value="ZF_RING_2"/>
    <property type="match status" value="1"/>
</dbReference>
<name>A0ABP9YY22_9FUNG</name>
<evidence type="ECO:0000313" key="5">
    <source>
        <dbReference type="Proteomes" id="UP001473302"/>
    </source>
</evidence>
<keyword evidence="1" id="KW-0479">Metal-binding</keyword>
<dbReference type="Proteomes" id="UP001473302">
    <property type="component" value="Unassembled WGS sequence"/>
</dbReference>
<dbReference type="SMART" id="SM00184">
    <property type="entry name" value="RING"/>
    <property type="match status" value="1"/>
</dbReference>
<feature type="coiled-coil region" evidence="2">
    <location>
        <begin position="143"/>
        <end position="252"/>
    </location>
</feature>
<accession>A0ABP9YY22</accession>
<dbReference type="SUPFAM" id="SSF57850">
    <property type="entry name" value="RING/U-box"/>
    <property type="match status" value="1"/>
</dbReference>
<dbReference type="PANTHER" id="PTHR23041">
    <property type="entry name" value="RING FINGER DOMAIN-CONTAINING"/>
    <property type="match status" value="1"/>
</dbReference>
<reference evidence="4 5" key="1">
    <citation type="submission" date="2024-04" db="EMBL/GenBank/DDBJ databases">
        <title>genome sequences of Mucor flavus KT1a and Helicostylum pulchrum KT1b strains isolated from the surface of a dry-aged beef.</title>
        <authorList>
            <person name="Toyotome T."/>
            <person name="Hosono M."/>
            <person name="Torimaru M."/>
            <person name="Fukuda K."/>
            <person name="Mikami N."/>
        </authorList>
    </citation>
    <scope>NUCLEOTIDE SEQUENCE [LARGE SCALE GENOMIC DNA]</scope>
    <source>
        <strain evidence="4 5">KT1a</strain>
    </source>
</reference>
<evidence type="ECO:0000256" key="2">
    <source>
        <dbReference type="SAM" id="Coils"/>
    </source>
</evidence>
<keyword evidence="1" id="KW-0862">Zinc</keyword>
<dbReference type="InterPro" id="IPR047134">
    <property type="entry name" value="RNF4"/>
</dbReference>
<dbReference type="Gene3D" id="3.30.40.10">
    <property type="entry name" value="Zinc/RING finger domain, C3HC4 (zinc finger)"/>
    <property type="match status" value="1"/>
</dbReference>
<dbReference type="PANTHER" id="PTHR23041:SF78">
    <property type="entry name" value="E3 UBIQUITIN-PROTEIN LIGASE RNF4"/>
    <property type="match status" value="1"/>
</dbReference>
<evidence type="ECO:0000256" key="1">
    <source>
        <dbReference type="PROSITE-ProRule" id="PRU00175"/>
    </source>
</evidence>
<keyword evidence="5" id="KW-1185">Reference proteome</keyword>